<reference evidence="1" key="2">
    <citation type="submission" date="2021-04" db="EMBL/GenBank/DDBJ databases">
        <authorList>
            <person name="Podell S."/>
        </authorList>
    </citation>
    <scope>NUCLEOTIDE SEQUENCE</scope>
    <source>
        <strain evidence="1">Hildebrandi</strain>
    </source>
</reference>
<keyword evidence="3" id="KW-1185">Reference proteome</keyword>
<sequence length="105" mass="11621">MYNIVCPSLQGEQANGSNLRTLRTTLIRNESHPCPCGSTNLTANNSTDRALLSGRAIYTAAKKVESMGKKVLACVMKSSKYSDPNGTVSGEQWEDYLKYCRYMMT</sequence>
<evidence type="ECO:0000313" key="1">
    <source>
        <dbReference type="EMBL" id="KAG7336765.1"/>
    </source>
</evidence>
<name>A0A9K3K543_9STRA</name>
<accession>A0A9K3K543</accession>
<protein>
    <submittedName>
        <fullName evidence="1">Uncharacterized protein</fullName>
    </submittedName>
</protein>
<evidence type="ECO:0000313" key="2">
    <source>
        <dbReference type="EMBL" id="KAG7372953.1"/>
    </source>
</evidence>
<dbReference type="EMBL" id="JAGRRH010000108">
    <property type="protein sequence ID" value="KAG7336765.1"/>
    <property type="molecule type" value="Genomic_DNA"/>
</dbReference>
<dbReference type="EMBL" id="JAGRRH010000002">
    <property type="protein sequence ID" value="KAG7372953.1"/>
    <property type="molecule type" value="Genomic_DNA"/>
</dbReference>
<comment type="caution">
    <text evidence="1">The sequence shown here is derived from an EMBL/GenBank/DDBJ whole genome shotgun (WGS) entry which is preliminary data.</text>
</comment>
<organism evidence="1 3">
    <name type="scientific">Nitzschia inconspicua</name>
    <dbReference type="NCBI Taxonomy" id="303405"/>
    <lineage>
        <taxon>Eukaryota</taxon>
        <taxon>Sar</taxon>
        <taxon>Stramenopiles</taxon>
        <taxon>Ochrophyta</taxon>
        <taxon>Bacillariophyta</taxon>
        <taxon>Bacillariophyceae</taxon>
        <taxon>Bacillariophycidae</taxon>
        <taxon>Bacillariales</taxon>
        <taxon>Bacillariaceae</taxon>
        <taxon>Nitzschia</taxon>
    </lineage>
</organism>
<evidence type="ECO:0000313" key="3">
    <source>
        <dbReference type="Proteomes" id="UP000693970"/>
    </source>
</evidence>
<dbReference type="Proteomes" id="UP000693970">
    <property type="component" value="Unassembled WGS sequence"/>
</dbReference>
<dbReference type="AlphaFoldDB" id="A0A9K3K543"/>
<reference evidence="1" key="1">
    <citation type="journal article" date="2021" name="Sci. Rep.">
        <title>Diploid genomic architecture of Nitzschia inconspicua, an elite biomass production diatom.</title>
        <authorList>
            <person name="Oliver A."/>
            <person name="Podell S."/>
            <person name="Pinowska A."/>
            <person name="Traller J.C."/>
            <person name="Smith S.R."/>
            <person name="McClure R."/>
            <person name="Beliaev A."/>
            <person name="Bohutskyi P."/>
            <person name="Hill E.A."/>
            <person name="Rabines A."/>
            <person name="Zheng H."/>
            <person name="Allen L.Z."/>
            <person name="Kuo A."/>
            <person name="Grigoriev I.V."/>
            <person name="Allen A.E."/>
            <person name="Hazlebeck D."/>
            <person name="Allen E.E."/>
        </authorList>
    </citation>
    <scope>NUCLEOTIDE SEQUENCE</scope>
    <source>
        <strain evidence="1">Hildebrandi</strain>
    </source>
</reference>
<proteinExistence type="predicted"/>
<gene>
    <name evidence="1" type="ORF">IV203_022863</name>
    <name evidence="2" type="ORF">IV203_033677</name>
</gene>
<dbReference type="OrthoDB" id="56253at2759"/>